<organism evidence="2 3">
    <name type="scientific">Trichonephila inaurata madagascariensis</name>
    <dbReference type="NCBI Taxonomy" id="2747483"/>
    <lineage>
        <taxon>Eukaryota</taxon>
        <taxon>Metazoa</taxon>
        <taxon>Ecdysozoa</taxon>
        <taxon>Arthropoda</taxon>
        <taxon>Chelicerata</taxon>
        <taxon>Arachnida</taxon>
        <taxon>Araneae</taxon>
        <taxon>Araneomorphae</taxon>
        <taxon>Entelegynae</taxon>
        <taxon>Araneoidea</taxon>
        <taxon>Nephilidae</taxon>
        <taxon>Trichonephila</taxon>
        <taxon>Trichonephila inaurata</taxon>
    </lineage>
</organism>
<evidence type="ECO:0000256" key="1">
    <source>
        <dbReference type="SAM" id="MobiDB-lite"/>
    </source>
</evidence>
<sequence>MGMGSASALGNCNVWFFQQSTLKNVRDREKKIKNSRRRNRCRSGTNYSARGSALPNGSGQMEFEITKGIYRLFSPSCCIPDLQKKEKGRA</sequence>
<reference evidence="2" key="1">
    <citation type="submission" date="2020-08" db="EMBL/GenBank/DDBJ databases">
        <title>Multicomponent nature underlies the extraordinary mechanical properties of spider dragline silk.</title>
        <authorList>
            <person name="Kono N."/>
            <person name="Nakamura H."/>
            <person name="Mori M."/>
            <person name="Yoshida Y."/>
            <person name="Ohtoshi R."/>
            <person name="Malay A.D."/>
            <person name="Moran D.A.P."/>
            <person name="Tomita M."/>
            <person name="Numata K."/>
            <person name="Arakawa K."/>
        </authorList>
    </citation>
    <scope>NUCLEOTIDE SEQUENCE</scope>
</reference>
<protein>
    <submittedName>
        <fullName evidence="2">Uncharacterized protein</fullName>
    </submittedName>
</protein>
<accession>A0A8X7CPX9</accession>
<dbReference type="EMBL" id="BMAV01020389">
    <property type="protein sequence ID" value="GFY73820.1"/>
    <property type="molecule type" value="Genomic_DNA"/>
</dbReference>
<dbReference type="Proteomes" id="UP000886998">
    <property type="component" value="Unassembled WGS sequence"/>
</dbReference>
<feature type="region of interest" description="Disordered" evidence="1">
    <location>
        <begin position="27"/>
        <end position="53"/>
    </location>
</feature>
<proteinExistence type="predicted"/>
<evidence type="ECO:0000313" key="3">
    <source>
        <dbReference type="Proteomes" id="UP000886998"/>
    </source>
</evidence>
<evidence type="ECO:0000313" key="2">
    <source>
        <dbReference type="EMBL" id="GFY73820.1"/>
    </source>
</evidence>
<name>A0A8X7CPX9_9ARAC</name>
<dbReference type="AlphaFoldDB" id="A0A8X7CPX9"/>
<comment type="caution">
    <text evidence="2">The sequence shown here is derived from an EMBL/GenBank/DDBJ whole genome shotgun (WGS) entry which is preliminary data.</text>
</comment>
<gene>
    <name evidence="2" type="ORF">TNIN_489591</name>
</gene>
<keyword evidence="3" id="KW-1185">Reference proteome</keyword>
<feature type="compositionally biased region" description="Polar residues" evidence="1">
    <location>
        <begin position="42"/>
        <end position="53"/>
    </location>
</feature>